<organism evidence="5 6">
    <name type="scientific">Sphingobacterium arenae</name>
    <dbReference type="NCBI Taxonomy" id="1280598"/>
    <lineage>
        <taxon>Bacteria</taxon>
        <taxon>Pseudomonadati</taxon>
        <taxon>Bacteroidota</taxon>
        <taxon>Sphingobacteriia</taxon>
        <taxon>Sphingobacteriales</taxon>
        <taxon>Sphingobacteriaceae</taxon>
        <taxon>Sphingobacterium</taxon>
    </lineage>
</organism>
<dbReference type="Gene3D" id="3.20.20.140">
    <property type="entry name" value="Metal-dependent hydrolases"/>
    <property type="match status" value="1"/>
</dbReference>
<keyword evidence="6" id="KW-1185">Reference proteome</keyword>
<sequence length="249" mass="29079">MWTIFNRKRRYPDLEWMHVDMHSHLLPGLDDGCQNLQQSVELMHHLEALGLRKFYFTPHIIQDMYPNTAETIGNTFDRLREQEGVAQLAAGYAAEYMVDSAFDQQLSQNPNGLLCLPGDHVLIEMSYMEESKLIEKVAFDLQMEGYIPILAHPERYLFYQRDPKKIERFQDIGCLLQLNLLSLMGYYGRNERRVAKYLLENGMIDLVGTDVHHERHVHAIEEGIQREDIRAYFKHCAIMNDELFSGVTT</sequence>
<dbReference type="RefSeq" id="WP_190310930.1">
    <property type="nucleotide sequence ID" value="NZ_JACNYK010000008.1"/>
</dbReference>
<dbReference type="Pfam" id="PF19567">
    <property type="entry name" value="CpsB_CapC"/>
    <property type="match status" value="1"/>
</dbReference>
<comment type="caution">
    <text evidence="5">The sequence shown here is derived from an EMBL/GenBank/DDBJ whole genome shotgun (WGS) entry which is preliminary data.</text>
</comment>
<evidence type="ECO:0000313" key="6">
    <source>
        <dbReference type="Proteomes" id="UP000606494"/>
    </source>
</evidence>
<dbReference type="EC" id="3.1.3.48" evidence="2"/>
<dbReference type="EMBL" id="JACNYK010000008">
    <property type="protein sequence ID" value="MBD1427784.1"/>
    <property type="molecule type" value="Genomic_DNA"/>
</dbReference>
<evidence type="ECO:0000313" key="5">
    <source>
        <dbReference type="EMBL" id="MBD1427784.1"/>
    </source>
</evidence>
<evidence type="ECO:0000256" key="2">
    <source>
        <dbReference type="ARBA" id="ARBA00013064"/>
    </source>
</evidence>
<evidence type="ECO:0000256" key="4">
    <source>
        <dbReference type="ARBA" id="ARBA00051722"/>
    </source>
</evidence>
<reference evidence="5 6" key="1">
    <citation type="submission" date="2020-08" db="EMBL/GenBank/DDBJ databases">
        <title>Sphingobacterium sp. DN00404 isolated from aquaculture water.</title>
        <authorList>
            <person name="Zhang M."/>
        </authorList>
    </citation>
    <scope>NUCLEOTIDE SEQUENCE [LARGE SCALE GENOMIC DNA]</scope>
    <source>
        <strain evidence="5 6">KCTC 32294</strain>
    </source>
</reference>
<dbReference type="PANTHER" id="PTHR39181">
    <property type="entry name" value="TYROSINE-PROTEIN PHOSPHATASE YWQE"/>
    <property type="match status" value="1"/>
</dbReference>
<keyword evidence="3" id="KW-0378">Hydrolase</keyword>
<accession>A0ABR7Y8Z9</accession>
<comment type="catalytic activity">
    <reaction evidence="4">
        <text>O-phospho-L-tyrosyl-[protein] + H2O = L-tyrosyl-[protein] + phosphate</text>
        <dbReference type="Rhea" id="RHEA:10684"/>
        <dbReference type="Rhea" id="RHEA-COMP:10136"/>
        <dbReference type="Rhea" id="RHEA-COMP:20101"/>
        <dbReference type="ChEBI" id="CHEBI:15377"/>
        <dbReference type="ChEBI" id="CHEBI:43474"/>
        <dbReference type="ChEBI" id="CHEBI:46858"/>
        <dbReference type="ChEBI" id="CHEBI:61978"/>
        <dbReference type="EC" id="3.1.3.48"/>
    </reaction>
</comment>
<evidence type="ECO:0000256" key="3">
    <source>
        <dbReference type="ARBA" id="ARBA00022801"/>
    </source>
</evidence>
<gene>
    <name evidence="5" type="ORF">H8B17_19565</name>
</gene>
<dbReference type="InterPro" id="IPR016195">
    <property type="entry name" value="Pol/histidinol_Pase-like"/>
</dbReference>
<comment type="similarity">
    <text evidence="1">Belongs to the metallo-dependent hydrolases superfamily. CpsB/CapC family.</text>
</comment>
<evidence type="ECO:0000256" key="1">
    <source>
        <dbReference type="ARBA" id="ARBA00005750"/>
    </source>
</evidence>
<name>A0ABR7Y8Z9_9SPHI</name>
<proteinExistence type="inferred from homology"/>
<dbReference type="SUPFAM" id="SSF89550">
    <property type="entry name" value="PHP domain-like"/>
    <property type="match status" value="1"/>
</dbReference>
<dbReference type="InterPro" id="IPR016667">
    <property type="entry name" value="Caps_polysacc_synth_CpsB/CapC"/>
</dbReference>
<dbReference type="Proteomes" id="UP000606494">
    <property type="component" value="Unassembled WGS sequence"/>
</dbReference>
<dbReference type="PANTHER" id="PTHR39181:SF1">
    <property type="entry name" value="TYROSINE-PROTEIN PHOSPHATASE YWQE"/>
    <property type="match status" value="1"/>
</dbReference>
<protein>
    <recommendedName>
        <fullName evidence="2">protein-tyrosine-phosphatase</fullName>
        <ecNumber evidence="2">3.1.3.48</ecNumber>
    </recommendedName>
</protein>